<comment type="caution">
    <text evidence="2">The sequence shown here is derived from an EMBL/GenBank/DDBJ whole genome shotgun (WGS) entry which is preliminary data.</text>
</comment>
<dbReference type="Proteomes" id="UP000054937">
    <property type="component" value="Unassembled WGS sequence"/>
</dbReference>
<keyword evidence="3" id="KW-1185">Reference proteome</keyword>
<evidence type="ECO:0000256" key="1">
    <source>
        <dbReference type="SAM" id="MobiDB-lite"/>
    </source>
</evidence>
<accession>A0A0V0R828</accession>
<protein>
    <submittedName>
        <fullName evidence="2">Uncharacterized protein</fullName>
    </submittedName>
</protein>
<dbReference type="OrthoDB" id="307903at2759"/>
<dbReference type="AlphaFoldDB" id="A0A0V0R828"/>
<gene>
    <name evidence="2" type="ORF">PPERSA_05446</name>
</gene>
<organism evidence="2 3">
    <name type="scientific">Pseudocohnilembus persalinus</name>
    <name type="common">Ciliate</name>
    <dbReference type="NCBI Taxonomy" id="266149"/>
    <lineage>
        <taxon>Eukaryota</taxon>
        <taxon>Sar</taxon>
        <taxon>Alveolata</taxon>
        <taxon>Ciliophora</taxon>
        <taxon>Intramacronucleata</taxon>
        <taxon>Oligohymenophorea</taxon>
        <taxon>Scuticociliatia</taxon>
        <taxon>Philasterida</taxon>
        <taxon>Pseudocohnilembidae</taxon>
        <taxon>Pseudocohnilembus</taxon>
    </lineage>
</organism>
<name>A0A0V0R828_PSEPJ</name>
<feature type="region of interest" description="Disordered" evidence="1">
    <location>
        <begin position="244"/>
        <end position="283"/>
    </location>
</feature>
<evidence type="ECO:0000313" key="2">
    <source>
        <dbReference type="EMBL" id="KRX10626.1"/>
    </source>
</evidence>
<reference evidence="2 3" key="1">
    <citation type="journal article" date="2015" name="Sci. Rep.">
        <title>Genome of the facultative scuticociliatosis pathogen Pseudocohnilembus persalinus provides insight into its virulence through horizontal gene transfer.</title>
        <authorList>
            <person name="Xiong J."/>
            <person name="Wang G."/>
            <person name="Cheng J."/>
            <person name="Tian M."/>
            <person name="Pan X."/>
            <person name="Warren A."/>
            <person name="Jiang C."/>
            <person name="Yuan D."/>
            <person name="Miao W."/>
        </authorList>
    </citation>
    <scope>NUCLEOTIDE SEQUENCE [LARGE SCALE GENOMIC DNA]</scope>
    <source>
        <strain evidence="2">36N120E</strain>
    </source>
</reference>
<dbReference type="InParanoid" id="A0A0V0R828"/>
<feature type="region of interest" description="Disordered" evidence="1">
    <location>
        <begin position="173"/>
        <end position="193"/>
    </location>
</feature>
<dbReference type="EMBL" id="LDAU01000025">
    <property type="protein sequence ID" value="KRX10626.1"/>
    <property type="molecule type" value="Genomic_DNA"/>
</dbReference>
<dbReference type="OMA" id="NSSKIEW"/>
<evidence type="ECO:0000313" key="3">
    <source>
        <dbReference type="Proteomes" id="UP000054937"/>
    </source>
</evidence>
<sequence>MTQTQKEGQYNTFMQYLHKQMVNQASTNIKYQRLLKNLDQPDQALALPDPSQQDIDLQKEFSQKTFNYNGNSSKIEWQQQYQQQNQEKNKQSPLLTKEDFLNLHYSMVNLQQDAGAPQDPQVQKLKQNIELLGGIDDCVGAMEQTLNDYEIKHLNEKYIHYYTYYNKQREEEERIRQQEEEQRQKQQQSQYNPFFTHPKEIYEKSNLNFEGSQPIFNKTSNDFGKTNYSQFQCHDQVQQFQHQQQKCHEKQNDQNKGNMLEEFKKKREQQLKKLENWKKNQGF</sequence>
<proteinExistence type="predicted"/>
<feature type="compositionally biased region" description="Basic and acidic residues" evidence="1">
    <location>
        <begin position="246"/>
        <end position="283"/>
    </location>
</feature>
<feature type="compositionally biased region" description="Basic and acidic residues" evidence="1">
    <location>
        <begin position="173"/>
        <end position="184"/>
    </location>
</feature>